<keyword evidence="4" id="KW-0813">Transport</keyword>
<evidence type="ECO:0000256" key="7">
    <source>
        <dbReference type="ARBA" id="ARBA00023294"/>
    </source>
</evidence>
<keyword evidence="10" id="KW-1185">Reference proteome</keyword>
<keyword evidence="6" id="KW-0472">Membrane</keyword>
<keyword evidence="5" id="KW-1003">Cell membrane</keyword>
<evidence type="ECO:0000256" key="2">
    <source>
        <dbReference type="ARBA" id="ARBA00004236"/>
    </source>
</evidence>
<dbReference type="AlphaFoldDB" id="A0ABD1VAG0"/>
<proteinExistence type="inferred from homology"/>
<dbReference type="EMBL" id="JBFOLK010000002">
    <property type="protein sequence ID" value="KAL2534328.1"/>
    <property type="molecule type" value="Genomic_DNA"/>
</dbReference>
<name>A0ABD1VAG0_9LAMI</name>
<evidence type="ECO:0000313" key="9">
    <source>
        <dbReference type="EMBL" id="KAL2534328.1"/>
    </source>
</evidence>
<protein>
    <submittedName>
        <fullName evidence="9">Uncharacterized protein</fullName>
    </submittedName>
</protein>
<evidence type="ECO:0000313" key="10">
    <source>
        <dbReference type="Proteomes" id="UP001604336"/>
    </source>
</evidence>
<dbReference type="Proteomes" id="UP001604336">
    <property type="component" value="Unassembled WGS sequence"/>
</dbReference>
<gene>
    <name evidence="9" type="ORF">Adt_07679</name>
</gene>
<dbReference type="InterPro" id="IPR039621">
    <property type="entry name" value="BG1-like"/>
</dbReference>
<evidence type="ECO:0000256" key="4">
    <source>
        <dbReference type="ARBA" id="ARBA00022448"/>
    </source>
</evidence>
<dbReference type="PANTHER" id="PTHR33541:SF31">
    <property type="entry name" value="PROTEIN BIG GRAIN 1-LIKE A"/>
    <property type="match status" value="1"/>
</dbReference>
<keyword evidence="7" id="KW-0927">Auxin signaling pathway</keyword>
<organism evidence="9 10">
    <name type="scientific">Abeliophyllum distichum</name>
    <dbReference type="NCBI Taxonomy" id="126358"/>
    <lineage>
        <taxon>Eukaryota</taxon>
        <taxon>Viridiplantae</taxon>
        <taxon>Streptophyta</taxon>
        <taxon>Embryophyta</taxon>
        <taxon>Tracheophyta</taxon>
        <taxon>Spermatophyta</taxon>
        <taxon>Magnoliopsida</taxon>
        <taxon>eudicotyledons</taxon>
        <taxon>Gunneridae</taxon>
        <taxon>Pentapetalae</taxon>
        <taxon>asterids</taxon>
        <taxon>lamiids</taxon>
        <taxon>Lamiales</taxon>
        <taxon>Oleaceae</taxon>
        <taxon>Forsythieae</taxon>
        <taxon>Abeliophyllum</taxon>
    </lineage>
</organism>
<dbReference type="GO" id="GO:0005886">
    <property type="term" value="C:plasma membrane"/>
    <property type="evidence" value="ECO:0007669"/>
    <property type="project" value="UniProtKB-SubCell"/>
</dbReference>
<evidence type="ECO:0000256" key="6">
    <source>
        <dbReference type="ARBA" id="ARBA00023136"/>
    </source>
</evidence>
<dbReference type="PANTHER" id="PTHR33541">
    <property type="entry name" value="PROTEIN BIG GRAIN 1-LIKE A-RELATED"/>
    <property type="match status" value="1"/>
</dbReference>
<evidence type="ECO:0000256" key="5">
    <source>
        <dbReference type="ARBA" id="ARBA00022475"/>
    </source>
</evidence>
<sequence length="163" mass="18034">MENYSSKSTLRHLPSNSCSSTDSIIFSSCSETDSSASKSTPKALVFHAQKQRKQAQKPAAVKPGKISRVEDYTKEGETTSFTRGCQTLAAESRKTLTVSWITRGRSLINQDDYDLDNRSCTSSDLFELENIGRVGIRDYQEELPVYGTTNLRLNRAIASGLVV</sequence>
<reference evidence="10" key="1">
    <citation type="submission" date="2024-07" db="EMBL/GenBank/DDBJ databases">
        <title>Two chromosome-level genome assemblies of Korean endemic species Abeliophyllum distichum and Forsythia ovata (Oleaceae).</title>
        <authorList>
            <person name="Jang H."/>
        </authorList>
    </citation>
    <scope>NUCLEOTIDE SEQUENCE [LARGE SCALE GENOMIC DNA]</scope>
</reference>
<evidence type="ECO:0000256" key="8">
    <source>
        <dbReference type="SAM" id="MobiDB-lite"/>
    </source>
</evidence>
<evidence type="ECO:0000256" key="3">
    <source>
        <dbReference type="ARBA" id="ARBA00010067"/>
    </source>
</evidence>
<comment type="function">
    <text evidence="1">Involved in auxin transport. Regulator of the auxin signaling pathway.</text>
</comment>
<feature type="region of interest" description="Disordered" evidence="8">
    <location>
        <begin position="1"/>
        <end position="20"/>
    </location>
</feature>
<comment type="similarity">
    <text evidence="3">Belongs to the BIG GRAIN 1 (BG1) plant protein family.</text>
</comment>
<accession>A0ABD1VAG0</accession>
<dbReference type="GO" id="GO:0009734">
    <property type="term" value="P:auxin-activated signaling pathway"/>
    <property type="evidence" value="ECO:0007669"/>
    <property type="project" value="UniProtKB-KW"/>
</dbReference>
<evidence type="ECO:0000256" key="1">
    <source>
        <dbReference type="ARBA" id="ARBA00002281"/>
    </source>
</evidence>
<comment type="caution">
    <text evidence="9">The sequence shown here is derived from an EMBL/GenBank/DDBJ whole genome shotgun (WGS) entry which is preliminary data.</text>
</comment>
<comment type="subcellular location">
    <subcellularLocation>
        <location evidence="2">Cell membrane</location>
    </subcellularLocation>
</comment>